<evidence type="ECO:0000313" key="9">
    <source>
        <dbReference type="Proteomes" id="UP000663866"/>
    </source>
</evidence>
<evidence type="ECO:0000256" key="1">
    <source>
        <dbReference type="ARBA" id="ARBA00022527"/>
    </source>
</evidence>
<evidence type="ECO:0000256" key="5">
    <source>
        <dbReference type="ARBA" id="ARBA00022840"/>
    </source>
</evidence>
<accession>A0A820MJ17</accession>
<feature type="domain" description="Alpha-type protein kinase" evidence="6">
    <location>
        <begin position="9"/>
        <end position="209"/>
    </location>
</feature>
<keyword evidence="2" id="KW-0808">Transferase</keyword>
<dbReference type="Pfam" id="PF02816">
    <property type="entry name" value="Alpha_kinase"/>
    <property type="match status" value="1"/>
</dbReference>
<dbReference type="Gene3D" id="3.20.200.10">
    <property type="entry name" value="MHCK/EF2 kinase"/>
    <property type="match status" value="1"/>
</dbReference>
<dbReference type="EMBL" id="CAJOBH010071985">
    <property type="protein sequence ID" value="CAF4476336.1"/>
    <property type="molecule type" value="Genomic_DNA"/>
</dbReference>
<gene>
    <name evidence="8" type="ORF">BYL167_LOCUS34905</name>
    <name evidence="7" type="ORF">OVN521_LOCUS33527</name>
</gene>
<comment type="caution">
    <text evidence="7">The sequence shown here is derived from an EMBL/GenBank/DDBJ whole genome shotgun (WGS) entry which is preliminary data.</text>
</comment>
<dbReference type="PROSITE" id="PS51158">
    <property type="entry name" value="ALPHA_KINASE"/>
    <property type="match status" value="1"/>
</dbReference>
<proteinExistence type="predicted"/>
<keyword evidence="9" id="KW-1185">Reference proteome</keyword>
<keyword evidence="3" id="KW-0547">Nucleotide-binding</keyword>
<dbReference type="AlphaFoldDB" id="A0A820MJ17"/>
<keyword evidence="1" id="KW-0723">Serine/threonine-protein kinase</keyword>
<evidence type="ECO:0000313" key="7">
    <source>
        <dbReference type="EMBL" id="CAF4373231.1"/>
    </source>
</evidence>
<keyword evidence="4" id="KW-0418">Kinase</keyword>
<dbReference type="InterPro" id="IPR011009">
    <property type="entry name" value="Kinase-like_dom_sf"/>
</dbReference>
<evidence type="ECO:0000313" key="8">
    <source>
        <dbReference type="EMBL" id="CAF4476336.1"/>
    </source>
</evidence>
<dbReference type="Proteomes" id="UP000681967">
    <property type="component" value="Unassembled WGS sequence"/>
</dbReference>
<dbReference type="PANTHER" id="PTHR45992:SF11">
    <property type="entry name" value="ALPHA-TYPE PROTEIN KINASE DOMAIN-CONTAINING PROTEIN"/>
    <property type="match status" value="1"/>
</dbReference>
<dbReference type="Proteomes" id="UP000663866">
    <property type="component" value="Unassembled WGS sequence"/>
</dbReference>
<keyword evidence="5" id="KW-0067">ATP-binding</keyword>
<dbReference type="EMBL" id="CAJOBG010036323">
    <property type="protein sequence ID" value="CAF4373231.1"/>
    <property type="molecule type" value="Genomic_DNA"/>
</dbReference>
<name>A0A820MJ17_9BILA</name>
<protein>
    <recommendedName>
        <fullName evidence="6">Alpha-type protein kinase domain-containing protein</fullName>
    </recommendedName>
</protein>
<evidence type="ECO:0000256" key="4">
    <source>
        <dbReference type="ARBA" id="ARBA00022777"/>
    </source>
</evidence>
<dbReference type="PANTHER" id="PTHR45992">
    <property type="entry name" value="EUKARYOTIC ELONGATION FACTOR 2 KINASE-RELATED"/>
    <property type="match status" value="1"/>
</dbReference>
<evidence type="ECO:0000256" key="2">
    <source>
        <dbReference type="ARBA" id="ARBA00022679"/>
    </source>
</evidence>
<dbReference type="InterPro" id="IPR004166">
    <property type="entry name" value="a-kinase_dom"/>
</dbReference>
<evidence type="ECO:0000259" key="6">
    <source>
        <dbReference type="PROSITE" id="PS51158"/>
    </source>
</evidence>
<dbReference type="SMART" id="SM00811">
    <property type="entry name" value="Alpha_kinase"/>
    <property type="match status" value="1"/>
</dbReference>
<dbReference type="GO" id="GO:0004674">
    <property type="term" value="F:protein serine/threonine kinase activity"/>
    <property type="evidence" value="ECO:0007669"/>
    <property type="project" value="UniProtKB-KW"/>
</dbReference>
<dbReference type="CDD" id="cd04515">
    <property type="entry name" value="Alpha_kinase"/>
    <property type="match status" value="1"/>
</dbReference>
<evidence type="ECO:0000256" key="3">
    <source>
        <dbReference type="ARBA" id="ARBA00022741"/>
    </source>
</evidence>
<dbReference type="SUPFAM" id="SSF56112">
    <property type="entry name" value="Protein kinase-like (PK-like)"/>
    <property type="match status" value="1"/>
</dbReference>
<dbReference type="InterPro" id="IPR051852">
    <property type="entry name" value="Alpha-type_PK"/>
</dbReference>
<sequence length="209" mass="23480">MTGVTRNSEFNLDRHDWPPKGHLKRNRFVTQYEYLQSGGLRDVYLAKDTVTGQALVAKRFNQPGYSWSDDVELSQITQSYAEAFNEHLGYECVQCITPLIDGCTKDIGGPFQAGEKVIIEPCIGVRAYKKFNSNNGWHDEVTEEMAAFTHFTYNESRGRLIVCDLQGVKKSGGRFILTDPAICSLSQNYGATDMGEEDYLPTDESLKQG</sequence>
<organism evidence="7 9">
    <name type="scientific">Rotaria magnacalcarata</name>
    <dbReference type="NCBI Taxonomy" id="392030"/>
    <lineage>
        <taxon>Eukaryota</taxon>
        <taxon>Metazoa</taxon>
        <taxon>Spiralia</taxon>
        <taxon>Gnathifera</taxon>
        <taxon>Rotifera</taxon>
        <taxon>Eurotatoria</taxon>
        <taxon>Bdelloidea</taxon>
        <taxon>Philodinida</taxon>
        <taxon>Philodinidae</taxon>
        <taxon>Rotaria</taxon>
    </lineage>
</organism>
<dbReference type="GO" id="GO:0005524">
    <property type="term" value="F:ATP binding"/>
    <property type="evidence" value="ECO:0007669"/>
    <property type="project" value="UniProtKB-KW"/>
</dbReference>
<reference evidence="7" key="1">
    <citation type="submission" date="2021-02" db="EMBL/GenBank/DDBJ databases">
        <authorList>
            <person name="Nowell W R."/>
        </authorList>
    </citation>
    <scope>NUCLEOTIDE SEQUENCE</scope>
</reference>